<dbReference type="FunFam" id="2.60.120.290:FF:000005">
    <property type="entry name" value="Procollagen C-endopeptidase enhancer 1"/>
    <property type="match status" value="1"/>
</dbReference>
<dbReference type="SMART" id="SM00042">
    <property type="entry name" value="CUB"/>
    <property type="match status" value="1"/>
</dbReference>
<evidence type="ECO:0000256" key="2">
    <source>
        <dbReference type="ARBA" id="ARBA00023157"/>
    </source>
</evidence>
<feature type="chain" id="PRO_5042201821" description="CUB domain-containing protein" evidence="4">
    <location>
        <begin position="23"/>
        <end position="152"/>
    </location>
</feature>
<feature type="non-terminal residue" evidence="6">
    <location>
        <position position="152"/>
    </location>
</feature>
<dbReference type="CDD" id="cd00041">
    <property type="entry name" value="CUB"/>
    <property type="match status" value="1"/>
</dbReference>
<evidence type="ECO:0000256" key="3">
    <source>
        <dbReference type="PROSITE-ProRule" id="PRU00059"/>
    </source>
</evidence>
<keyword evidence="7" id="KW-1185">Reference proteome</keyword>
<dbReference type="AlphaFoldDB" id="A0AAE1BB67"/>
<keyword evidence="1" id="KW-0677">Repeat</keyword>
<keyword evidence="4" id="KW-0732">Signal</keyword>
<comment type="caution">
    <text evidence="3">Lacks conserved residue(s) required for the propagation of feature annotation.</text>
</comment>
<evidence type="ECO:0000259" key="5">
    <source>
        <dbReference type="PROSITE" id="PS01180"/>
    </source>
</evidence>
<dbReference type="InterPro" id="IPR035914">
    <property type="entry name" value="Sperma_CUB_dom_sf"/>
</dbReference>
<dbReference type="Pfam" id="PF00431">
    <property type="entry name" value="CUB"/>
    <property type="match status" value="1"/>
</dbReference>
<dbReference type="PROSITE" id="PS01180">
    <property type="entry name" value="CUB"/>
    <property type="match status" value="1"/>
</dbReference>
<evidence type="ECO:0000313" key="6">
    <source>
        <dbReference type="EMBL" id="KAK3802286.1"/>
    </source>
</evidence>
<organism evidence="6 7">
    <name type="scientific">Elysia crispata</name>
    <name type="common">lettuce slug</name>
    <dbReference type="NCBI Taxonomy" id="231223"/>
    <lineage>
        <taxon>Eukaryota</taxon>
        <taxon>Metazoa</taxon>
        <taxon>Spiralia</taxon>
        <taxon>Lophotrochozoa</taxon>
        <taxon>Mollusca</taxon>
        <taxon>Gastropoda</taxon>
        <taxon>Heterobranchia</taxon>
        <taxon>Euthyneura</taxon>
        <taxon>Panpulmonata</taxon>
        <taxon>Sacoglossa</taxon>
        <taxon>Placobranchoidea</taxon>
        <taxon>Plakobranchidae</taxon>
        <taxon>Elysia</taxon>
    </lineage>
</organism>
<protein>
    <recommendedName>
        <fullName evidence="5">CUB domain-containing protein</fullName>
    </recommendedName>
</protein>
<dbReference type="SUPFAM" id="SSF49854">
    <property type="entry name" value="Spermadhesin, CUB domain"/>
    <property type="match status" value="1"/>
</dbReference>
<keyword evidence="2" id="KW-1015">Disulfide bond</keyword>
<accession>A0AAE1BB67</accession>
<comment type="caution">
    <text evidence="6">The sequence shown here is derived from an EMBL/GenBank/DDBJ whole genome shotgun (WGS) entry which is preliminary data.</text>
</comment>
<sequence length="152" mass="17827">MFDFKKGVILFHLYLLFVTSECQRIYCNEFLSPKKLITRGSRVDVIQLPLRGDKYSRNQLCEWVIECKEAETIVLEVKMCSIQDRDIHGQCNKDYVNIFDVRNGETVFMDRFCGTDEGMVYQSSGSTMIVRFFSDNVYEYSGFRLSYRAEKA</sequence>
<evidence type="ECO:0000256" key="4">
    <source>
        <dbReference type="SAM" id="SignalP"/>
    </source>
</evidence>
<dbReference type="EMBL" id="JAWDGP010000256">
    <property type="protein sequence ID" value="KAK3802286.1"/>
    <property type="molecule type" value="Genomic_DNA"/>
</dbReference>
<proteinExistence type="predicted"/>
<evidence type="ECO:0000256" key="1">
    <source>
        <dbReference type="ARBA" id="ARBA00022737"/>
    </source>
</evidence>
<name>A0AAE1BB67_9GAST</name>
<feature type="domain" description="CUB" evidence="5">
    <location>
        <begin position="27"/>
        <end position="150"/>
    </location>
</feature>
<dbReference type="InterPro" id="IPR000859">
    <property type="entry name" value="CUB_dom"/>
</dbReference>
<dbReference type="Gene3D" id="2.60.120.290">
    <property type="entry name" value="Spermadhesin, CUB domain"/>
    <property type="match status" value="1"/>
</dbReference>
<gene>
    <name evidence="6" type="ORF">RRG08_007070</name>
</gene>
<dbReference type="PANTHER" id="PTHR24251">
    <property type="entry name" value="OVOCHYMASE-RELATED"/>
    <property type="match status" value="1"/>
</dbReference>
<reference evidence="6" key="1">
    <citation type="journal article" date="2023" name="G3 (Bethesda)">
        <title>A reference genome for the long-term kleptoplast-retaining sea slug Elysia crispata morphotype clarki.</title>
        <authorList>
            <person name="Eastman K.E."/>
            <person name="Pendleton A.L."/>
            <person name="Shaikh M.A."/>
            <person name="Suttiyut T."/>
            <person name="Ogas R."/>
            <person name="Tomko P."/>
            <person name="Gavelis G."/>
            <person name="Widhalm J.R."/>
            <person name="Wisecaver J.H."/>
        </authorList>
    </citation>
    <scope>NUCLEOTIDE SEQUENCE</scope>
    <source>
        <strain evidence="6">ECLA1</strain>
    </source>
</reference>
<evidence type="ECO:0000313" key="7">
    <source>
        <dbReference type="Proteomes" id="UP001283361"/>
    </source>
</evidence>
<dbReference type="Proteomes" id="UP001283361">
    <property type="component" value="Unassembled WGS sequence"/>
</dbReference>
<feature type="signal peptide" evidence="4">
    <location>
        <begin position="1"/>
        <end position="22"/>
    </location>
</feature>